<feature type="compositionally biased region" description="Low complexity" evidence="12">
    <location>
        <begin position="1459"/>
        <end position="1474"/>
    </location>
</feature>
<feature type="compositionally biased region" description="Polar residues" evidence="12">
    <location>
        <begin position="52"/>
        <end position="73"/>
    </location>
</feature>
<dbReference type="GO" id="GO:0005886">
    <property type="term" value="C:plasma membrane"/>
    <property type="evidence" value="ECO:0007669"/>
    <property type="project" value="UniProtKB-SubCell"/>
</dbReference>
<dbReference type="OrthoDB" id="511504at2759"/>
<dbReference type="FunFam" id="3.80.10.10:FF:000041">
    <property type="entry name" value="LRR receptor-like serine/threonine-protein kinase ERECTA"/>
    <property type="match status" value="1"/>
</dbReference>
<dbReference type="PANTHER" id="PTHR48052">
    <property type="entry name" value="UNNAMED PRODUCT"/>
    <property type="match status" value="1"/>
</dbReference>
<feature type="region of interest" description="Disordered" evidence="12">
    <location>
        <begin position="983"/>
        <end position="1133"/>
    </location>
</feature>
<dbReference type="SMART" id="SM00369">
    <property type="entry name" value="LRR_TYP"/>
    <property type="match status" value="4"/>
</dbReference>
<dbReference type="InterPro" id="IPR001611">
    <property type="entry name" value="Leu-rich_rpt"/>
</dbReference>
<keyword evidence="4 13" id="KW-0812">Transmembrane</keyword>
<evidence type="ECO:0000256" key="9">
    <source>
        <dbReference type="ARBA" id="ARBA00023170"/>
    </source>
</evidence>
<feature type="compositionally biased region" description="Acidic residues" evidence="12">
    <location>
        <begin position="506"/>
        <end position="522"/>
    </location>
</feature>
<feature type="region of interest" description="Disordered" evidence="12">
    <location>
        <begin position="1"/>
        <end position="582"/>
    </location>
</feature>
<feature type="compositionally biased region" description="Basic and acidic residues" evidence="12">
    <location>
        <begin position="128"/>
        <end position="145"/>
    </location>
</feature>
<organism evidence="14 15">
    <name type="scientific">Nitzschia inconspicua</name>
    <dbReference type="NCBI Taxonomy" id="303405"/>
    <lineage>
        <taxon>Eukaryota</taxon>
        <taxon>Sar</taxon>
        <taxon>Stramenopiles</taxon>
        <taxon>Ochrophyta</taxon>
        <taxon>Bacillariophyta</taxon>
        <taxon>Bacillariophyceae</taxon>
        <taxon>Bacillariophycidae</taxon>
        <taxon>Bacillariales</taxon>
        <taxon>Bacillariaceae</taxon>
        <taxon>Nitzschia</taxon>
    </lineage>
</organism>
<comment type="subcellular location">
    <subcellularLocation>
        <location evidence="1">Cell membrane</location>
    </subcellularLocation>
    <subcellularLocation>
        <location evidence="11">Endomembrane system</location>
        <topology evidence="11">Single-pass membrane protein</topology>
    </subcellularLocation>
</comment>
<feature type="compositionally biased region" description="Low complexity" evidence="12">
    <location>
        <begin position="92"/>
        <end position="106"/>
    </location>
</feature>
<feature type="compositionally biased region" description="Low complexity" evidence="12">
    <location>
        <begin position="356"/>
        <end position="369"/>
    </location>
</feature>
<evidence type="ECO:0000256" key="12">
    <source>
        <dbReference type="SAM" id="MobiDB-lite"/>
    </source>
</evidence>
<feature type="compositionally biased region" description="Low complexity" evidence="12">
    <location>
        <begin position="1016"/>
        <end position="1032"/>
    </location>
</feature>
<feature type="compositionally biased region" description="Low complexity" evidence="12">
    <location>
        <begin position="989"/>
        <end position="1008"/>
    </location>
</feature>
<keyword evidence="7 13" id="KW-1133">Transmembrane helix</keyword>
<protein>
    <submittedName>
        <fullName evidence="14">Leucine rich repeat LRR-containing protein</fullName>
    </submittedName>
</protein>
<evidence type="ECO:0000313" key="14">
    <source>
        <dbReference type="EMBL" id="KAG7347613.1"/>
    </source>
</evidence>
<keyword evidence="8 13" id="KW-0472">Membrane</keyword>
<feature type="compositionally biased region" description="Low complexity" evidence="12">
    <location>
        <begin position="1"/>
        <end position="27"/>
    </location>
</feature>
<feature type="compositionally biased region" description="Pro residues" evidence="12">
    <location>
        <begin position="1475"/>
        <end position="1486"/>
    </location>
</feature>
<feature type="compositionally biased region" description="Basic and acidic residues" evidence="12">
    <location>
        <begin position="485"/>
        <end position="495"/>
    </location>
</feature>
<evidence type="ECO:0000256" key="3">
    <source>
        <dbReference type="ARBA" id="ARBA00022614"/>
    </source>
</evidence>
<proteinExistence type="predicted"/>
<feature type="compositionally biased region" description="Basic and acidic residues" evidence="12">
    <location>
        <begin position="1082"/>
        <end position="1098"/>
    </location>
</feature>
<evidence type="ECO:0000256" key="10">
    <source>
        <dbReference type="ARBA" id="ARBA00023180"/>
    </source>
</evidence>
<feature type="transmembrane region" description="Helical" evidence="13">
    <location>
        <begin position="1150"/>
        <end position="1173"/>
    </location>
</feature>
<evidence type="ECO:0000256" key="1">
    <source>
        <dbReference type="ARBA" id="ARBA00004236"/>
    </source>
</evidence>
<comment type="caution">
    <text evidence="14">The sequence shown here is derived from an EMBL/GenBank/DDBJ whole genome shotgun (WGS) entry which is preliminary data.</text>
</comment>
<keyword evidence="5" id="KW-0732">Signal</keyword>
<evidence type="ECO:0000256" key="6">
    <source>
        <dbReference type="ARBA" id="ARBA00022737"/>
    </source>
</evidence>
<feature type="compositionally biased region" description="Polar residues" evidence="12">
    <location>
        <begin position="169"/>
        <end position="190"/>
    </location>
</feature>
<keyword evidence="6" id="KW-0677">Repeat</keyword>
<dbReference type="FunFam" id="3.80.10.10:FF:000383">
    <property type="entry name" value="Leucine-rich repeat receptor protein kinase EMS1"/>
    <property type="match status" value="1"/>
</dbReference>
<feature type="compositionally biased region" description="Polar residues" evidence="12">
    <location>
        <begin position="370"/>
        <end position="391"/>
    </location>
</feature>
<evidence type="ECO:0000256" key="4">
    <source>
        <dbReference type="ARBA" id="ARBA00022692"/>
    </source>
</evidence>
<feature type="compositionally biased region" description="Basic and acidic residues" evidence="12">
    <location>
        <begin position="438"/>
        <end position="471"/>
    </location>
</feature>
<dbReference type="Pfam" id="PF00560">
    <property type="entry name" value="LRR_1"/>
    <property type="match status" value="2"/>
</dbReference>
<keyword evidence="2" id="KW-1003">Cell membrane</keyword>
<evidence type="ECO:0000256" key="11">
    <source>
        <dbReference type="ARBA" id="ARBA00037847"/>
    </source>
</evidence>
<feature type="compositionally biased region" description="Low complexity" evidence="12">
    <location>
        <begin position="229"/>
        <end position="348"/>
    </location>
</feature>
<feature type="compositionally biased region" description="Polar residues" evidence="12">
    <location>
        <begin position="1033"/>
        <end position="1048"/>
    </location>
</feature>
<feature type="compositionally biased region" description="Basic and acidic residues" evidence="12">
    <location>
        <begin position="1065"/>
        <end position="1074"/>
    </location>
</feature>
<gene>
    <name evidence="14" type="ORF">IV203_016318</name>
</gene>
<dbReference type="InterPro" id="IPR003591">
    <property type="entry name" value="Leu-rich_rpt_typical-subtyp"/>
</dbReference>
<reference evidence="14" key="2">
    <citation type="submission" date="2021-04" db="EMBL/GenBank/DDBJ databases">
        <authorList>
            <person name="Podell S."/>
        </authorList>
    </citation>
    <scope>NUCLEOTIDE SEQUENCE</scope>
    <source>
        <strain evidence="14">Hildebrandi</strain>
    </source>
</reference>
<feature type="region of interest" description="Disordered" evidence="12">
    <location>
        <begin position="1459"/>
        <end position="1495"/>
    </location>
</feature>
<feature type="compositionally biased region" description="Polar residues" evidence="12">
    <location>
        <begin position="1104"/>
        <end position="1133"/>
    </location>
</feature>
<evidence type="ECO:0000256" key="5">
    <source>
        <dbReference type="ARBA" id="ARBA00022729"/>
    </source>
</evidence>
<evidence type="ECO:0000256" key="8">
    <source>
        <dbReference type="ARBA" id="ARBA00023136"/>
    </source>
</evidence>
<evidence type="ECO:0000313" key="15">
    <source>
        <dbReference type="Proteomes" id="UP000693970"/>
    </source>
</evidence>
<feature type="compositionally biased region" description="Acidic residues" evidence="12">
    <location>
        <begin position="213"/>
        <end position="224"/>
    </location>
</feature>
<keyword evidence="9" id="KW-0675">Receptor</keyword>
<accession>A0A9K3KR72</accession>
<evidence type="ECO:0000256" key="7">
    <source>
        <dbReference type="ARBA" id="ARBA00022989"/>
    </source>
</evidence>
<evidence type="ECO:0000256" key="13">
    <source>
        <dbReference type="SAM" id="Phobius"/>
    </source>
</evidence>
<reference evidence="14" key="1">
    <citation type="journal article" date="2021" name="Sci. Rep.">
        <title>Diploid genomic architecture of Nitzschia inconspicua, an elite biomass production diatom.</title>
        <authorList>
            <person name="Oliver A."/>
            <person name="Podell S."/>
            <person name="Pinowska A."/>
            <person name="Traller J.C."/>
            <person name="Smith S.R."/>
            <person name="McClure R."/>
            <person name="Beliaev A."/>
            <person name="Bohutskyi P."/>
            <person name="Hill E.A."/>
            <person name="Rabines A."/>
            <person name="Zheng H."/>
            <person name="Allen L.Z."/>
            <person name="Kuo A."/>
            <person name="Grigoriev I.V."/>
            <person name="Allen A.E."/>
            <person name="Hazlebeck D."/>
            <person name="Allen E.E."/>
        </authorList>
    </citation>
    <scope>NUCLEOTIDE SEQUENCE</scope>
    <source>
        <strain evidence="14">Hildebrandi</strain>
    </source>
</reference>
<dbReference type="EMBL" id="JAGRRH010000020">
    <property type="protein sequence ID" value="KAG7347613.1"/>
    <property type="molecule type" value="Genomic_DNA"/>
</dbReference>
<feature type="compositionally biased region" description="Polar residues" evidence="12">
    <location>
        <begin position="28"/>
        <end position="42"/>
    </location>
</feature>
<dbReference type="PANTHER" id="PTHR48052:SF8">
    <property type="entry name" value="LRR RECEPTOR-LIKE SERINE_THREONINE-PROTEIN KINASE FLS2"/>
    <property type="match status" value="1"/>
</dbReference>
<feature type="compositionally biased region" description="Basic and acidic residues" evidence="12">
    <location>
        <begin position="555"/>
        <end position="582"/>
    </location>
</feature>
<sequence length="1782" mass="192785">MGKYGSQSSSSSSSSSSSGSTTTSSSSNVEQQNDKNNNSNHGQHWVGAGPNKTVTSGTTDSEWKSVDTTQNSSLRRRKKPIPGEEESSDQPSKASTDVSSSAGSSGKEYEVADVVRNGGDSESSESDTDSKVVKEILHGSSHEYESTGSANDGTESETESMKMRRILYGSTNSNTNSKLEMSGEHFTNNESISSIGGPGTGTARRAVVPDTVNETDEEKTDDGDVAPPQKSKSSNQSQSVSGSATRSLATSSRSGSTNQSPSQSKGSIRSGSASNSYSSRTPSGSPMHSRSGSTTSSSQRSKSADSRNLSQSSHPSTHTPISPQQSASQSSRTFTSKSQRSNSSSSRSHPWESNHTRTNSASRSRSTHSGTQSQHNTASNHSVAESTSIGTKENEAATEGSKSKQSSVPDPPESRGSSRNSELQHNKADQQGLGFDSSQRDLNDAVRSRESIFQPLKERRTPNDAENKELEPPLTANDEVSLSPPHKELARDPSGDLKSFTGEYETGSEDDFGNEREENDLSEGEKIDATRSIPVDEVETSPTTQRSEPPIEALNSKKESSRENETETEATKVEAKVDQEEEIKTWSPVREKKNVPYTLHKIGSHDTDDWKPPALTTYGEQKFIPASRVQNEGRKDPDARNAVTTFKILDKDSAPTPILPLRPELQSDTGLRLGVEDHHQAFPPSKFPKIIKKKEMKAGLTPAAVPRFAQGDSVAGGQEVENTASLVPSFVQEDSVSGGHEVKKIVPRFAQEDSLAGGYEVKGKNEIVAQSSGAVLHSSQGVSFASVHEVKEKNKTITDNEGSVPKFVWGDAMQESAWAHQHVRPSSQQKKAADDYYRSWIHTRSEEKDLPDRLDPPGNTDLFPLNPKNPIVKIENDQSSSILSSTPFNSGVNREAIHSSTWVPQQKKQEVCKSDNIPSLPLYYYKSERSTNSEWGAPGIQKRRGKDDVDKEARRHYIDSILSKKRPDAVSSSTFIGGSARVDYTGTISSSSPSKSFSPRSVSFISPSTRSATSKSGVPSSSTCNSSSASRSDGSQTSTNTPRPSKTLPSKRQHIIIQAPILGSDESKTSRSSERAGGTLWKKPELHIQRGDSDHSDAVDDASMTASQPTQSRSGTNEPPEQSIVPQSDASLKQSNIDGKRVAPFMSSTMISAIVVAIFVILAGVGVVIYFFVVPLFQERTELGSSPTPSPSIDSSMQGLRNLISAVSPETEASFDDPDTPQSLALTWLSENQFLETYSLEKILQRFTMATVYYSTTGESWRRSDLWLSDTDECGWYTSETQTDVCNGNGQLDEIDLNENGLVGTLPWNELAILKSQLIILDAYSNQVSGPLDPSIGKLTSLIVLDLQRNGFVGTLPRDIEYLKSMRHLILAENNFSGSIPTEIAGMTDLESLNLSGNRLKGTIPDVLGSMSTLRNIFLDGNDITGTVPSELCARELENLVVDCSLVVCECCTCGSGTTSPPIQSLPPASSSAPVPTPSDPSPPVSNPTDGNDLESLVVGAFPRSQSALQDPDSPQSKALVWLESSSNDDVSTEEVFLQRYALATLYYATNGERWNDNTAWLSSTNECSWFSTATTLDVCDNFGRYLSIDLQENNLRGKIPEEIAILSNSLKTINLRANQISGEIPPSLQDLTDVEALDLSTNNLEGAIPSELFDATNLRQLSLFENTLISTLPLDVGKLTRLELLDVGANQLTGTLPSTLGLLTRLAGLSVFGNSFTGTLPQELANSRSLQLLYIDSNDLRGPLPTDVCLLNLEEFWSDCEEMQCVCCTTCCRDGFGCFET</sequence>
<dbReference type="Proteomes" id="UP000693970">
    <property type="component" value="Unassembled WGS sequence"/>
</dbReference>
<keyword evidence="3" id="KW-0433">Leucine-rich repeat</keyword>
<keyword evidence="15" id="KW-1185">Reference proteome</keyword>
<name>A0A9K3KR72_9STRA</name>
<dbReference type="GO" id="GO:0012505">
    <property type="term" value="C:endomembrane system"/>
    <property type="evidence" value="ECO:0007669"/>
    <property type="project" value="UniProtKB-SubCell"/>
</dbReference>
<evidence type="ECO:0000256" key="2">
    <source>
        <dbReference type="ARBA" id="ARBA00022475"/>
    </source>
</evidence>
<keyword evidence="10" id="KW-0325">Glycoprotein</keyword>